<organism evidence="6 7">
    <name type="scientific">Crucibulum laeve</name>
    <dbReference type="NCBI Taxonomy" id="68775"/>
    <lineage>
        <taxon>Eukaryota</taxon>
        <taxon>Fungi</taxon>
        <taxon>Dikarya</taxon>
        <taxon>Basidiomycota</taxon>
        <taxon>Agaricomycotina</taxon>
        <taxon>Agaricomycetes</taxon>
        <taxon>Agaricomycetidae</taxon>
        <taxon>Agaricales</taxon>
        <taxon>Agaricineae</taxon>
        <taxon>Nidulariaceae</taxon>
        <taxon>Crucibulum</taxon>
    </lineage>
</organism>
<keyword evidence="2" id="KW-0689">Ribosomal protein</keyword>
<proteinExistence type="inferred from homology"/>
<dbReference type="GO" id="GO:0003735">
    <property type="term" value="F:structural constituent of ribosome"/>
    <property type="evidence" value="ECO:0007669"/>
    <property type="project" value="InterPro"/>
</dbReference>
<accession>A0A5C3LHU0</accession>
<dbReference type="Gene3D" id="2.30.170.40">
    <property type="entry name" value="Ribosomal protein L28/L24"/>
    <property type="match status" value="1"/>
</dbReference>
<keyword evidence="7" id="KW-1185">Reference proteome</keyword>
<dbReference type="InterPro" id="IPR026569">
    <property type="entry name" value="Ribosomal_bL28"/>
</dbReference>
<dbReference type="GO" id="GO:0005762">
    <property type="term" value="C:mitochondrial large ribosomal subunit"/>
    <property type="evidence" value="ECO:0007669"/>
    <property type="project" value="TreeGrafter"/>
</dbReference>
<dbReference type="PANTHER" id="PTHR13528">
    <property type="entry name" value="39S RIBOSOMAL PROTEIN L28, MITOCHONDRIAL"/>
    <property type="match status" value="1"/>
</dbReference>
<dbReference type="OrthoDB" id="361870at2759"/>
<name>A0A5C3LHU0_9AGAR</name>
<reference evidence="6 7" key="1">
    <citation type="journal article" date="2019" name="Nat. Ecol. Evol.">
        <title>Megaphylogeny resolves global patterns of mushroom evolution.</title>
        <authorList>
            <person name="Varga T."/>
            <person name="Krizsan K."/>
            <person name="Foldi C."/>
            <person name="Dima B."/>
            <person name="Sanchez-Garcia M."/>
            <person name="Sanchez-Ramirez S."/>
            <person name="Szollosi G.J."/>
            <person name="Szarkandi J.G."/>
            <person name="Papp V."/>
            <person name="Albert L."/>
            <person name="Andreopoulos W."/>
            <person name="Angelini C."/>
            <person name="Antonin V."/>
            <person name="Barry K.W."/>
            <person name="Bougher N.L."/>
            <person name="Buchanan P."/>
            <person name="Buyck B."/>
            <person name="Bense V."/>
            <person name="Catcheside P."/>
            <person name="Chovatia M."/>
            <person name="Cooper J."/>
            <person name="Damon W."/>
            <person name="Desjardin D."/>
            <person name="Finy P."/>
            <person name="Geml J."/>
            <person name="Haridas S."/>
            <person name="Hughes K."/>
            <person name="Justo A."/>
            <person name="Karasinski D."/>
            <person name="Kautmanova I."/>
            <person name="Kiss B."/>
            <person name="Kocsube S."/>
            <person name="Kotiranta H."/>
            <person name="LaButti K.M."/>
            <person name="Lechner B.E."/>
            <person name="Liimatainen K."/>
            <person name="Lipzen A."/>
            <person name="Lukacs Z."/>
            <person name="Mihaltcheva S."/>
            <person name="Morgado L.N."/>
            <person name="Niskanen T."/>
            <person name="Noordeloos M.E."/>
            <person name="Ohm R.A."/>
            <person name="Ortiz-Santana B."/>
            <person name="Ovrebo C."/>
            <person name="Racz N."/>
            <person name="Riley R."/>
            <person name="Savchenko A."/>
            <person name="Shiryaev A."/>
            <person name="Soop K."/>
            <person name="Spirin V."/>
            <person name="Szebenyi C."/>
            <person name="Tomsovsky M."/>
            <person name="Tulloss R.E."/>
            <person name="Uehling J."/>
            <person name="Grigoriev I.V."/>
            <person name="Vagvolgyi C."/>
            <person name="Papp T."/>
            <person name="Martin F.M."/>
            <person name="Miettinen O."/>
            <person name="Hibbett D.S."/>
            <person name="Nagy L.G."/>
        </authorList>
    </citation>
    <scope>NUCLEOTIDE SEQUENCE [LARGE SCALE GENOMIC DNA]</scope>
    <source>
        <strain evidence="6 7">CBS 166.37</strain>
    </source>
</reference>
<evidence type="ECO:0000313" key="7">
    <source>
        <dbReference type="Proteomes" id="UP000308652"/>
    </source>
</evidence>
<dbReference type="InterPro" id="IPR037147">
    <property type="entry name" value="Ribosomal_bL28_sf"/>
</dbReference>
<dbReference type="SUPFAM" id="SSF143800">
    <property type="entry name" value="L28p-like"/>
    <property type="match status" value="1"/>
</dbReference>
<evidence type="ECO:0000256" key="2">
    <source>
        <dbReference type="ARBA" id="ARBA00022980"/>
    </source>
</evidence>
<dbReference type="AlphaFoldDB" id="A0A5C3LHU0"/>
<dbReference type="EMBL" id="ML213745">
    <property type="protein sequence ID" value="TFK31476.1"/>
    <property type="molecule type" value="Genomic_DNA"/>
</dbReference>
<dbReference type="InterPro" id="IPR034704">
    <property type="entry name" value="Ribosomal_bL28/bL31-like_sf"/>
</dbReference>
<gene>
    <name evidence="6" type="ORF">BDQ12DRAFT_729525</name>
</gene>
<dbReference type="FunFam" id="2.30.170.40:FF:000003">
    <property type="entry name" value="54S ribosomal protein L24"/>
    <property type="match status" value="1"/>
</dbReference>
<evidence type="ECO:0000256" key="3">
    <source>
        <dbReference type="ARBA" id="ARBA00023274"/>
    </source>
</evidence>
<dbReference type="PANTHER" id="PTHR13528:SF2">
    <property type="entry name" value="LARGE RIBOSOMAL SUBUNIT PROTEIN BL28M"/>
    <property type="match status" value="1"/>
</dbReference>
<evidence type="ECO:0000256" key="5">
    <source>
        <dbReference type="SAM" id="MobiDB-lite"/>
    </source>
</evidence>
<comment type="similarity">
    <text evidence="1">Belongs to the bacterial ribosomal protein bL28 family.</text>
</comment>
<dbReference type="Proteomes" id="UP000308652">
    <property type="component" value="Unassembled WGS sequence"/>
</dbReference>
<protein>
    <recommendedName>
        <fullName evidence="4">Large ribosomal subunit protein bL28m</fullName>
    </recommendedName>
</protein>
<keyword evidence="3" id="KW-0687">Ribonucleoprotein</keyword>
<dbReference type="STRING" id="68775.A0A5C3LHU0"/>
<evidence type="ECO:0000313" key="6">
    <source>
        <dbReference type="EMBL" id="TFK31476.1"/>
    </source>
</evidence>
<sequence>MFPTVPWLEAVSQPFKRAQLGLFHGKMKQYGNNVPFSKKKTRRTWLPNVQRKRLESEALGEQRLHITTRALKSIKKHGGLDNYVKNTRADLLGWEGMRLRMAIKDVEHERAEVTRRFEEEERKNAEPTAEELQKQKSLETGRLRKLARTLGSLELGLALARKQREEAGKSLGLDRLATANETREYIEKTGLSSL</sequence>
<dbReference type="HAMAP" id="MF_00373">
    <property type="entry name" value="Ribosomal_bL28"/>
    <property type="match status" value="1"/>
</dbReference>
<evidence type="ECO:0000256" key="4">
    <source>
        <dbReference type="ARBA" id="ARBA00035269"/>
    </source>
</evidence>
<dbReference type="Pfam" id="PF00830">
    <property type="entry name" value="Ribosomal_L28"/>
    <property type="match status" value="1"/>
</dbReference>
<feature type="region of interest" description="Disordered" evidence="5">
    <location>
        <begin position="117"/>
        <end position="137"/>
    </location>
</feature>
<evidence type="ECO:0000256" key="1">
    <source>
        <dbReference type="ARBA" id="ARBA00008760"/>
    </source>
</evidence>